<dbReference type="InterPro" id="IPR042774">
    <property type="entry name" value="UBXN6_PUB"/>
</dbReference>
<dbReference type="Gene3D" id="3.40.30.10">
    <property type="entry name" value="Glutaredoxin"/>
    <property type="match status" value="1"/>
</dbReference>
<dbReference type="InterPro" id="IPR036339">
    <property type="entry name" value="PUB-like_dom_sf"/>
</dbReference>
<dbReference type="SUPFAM" id="SSF143503">
    <property type="entry name" value="PUG domain-like"/>
    <property type="match status" value="1"/>
</dbReference>
<name>A0A7R8ZN18_9CRUS</name>
<dbReference type="PROSITE" id="PS50330">
    <property type="entry name" value="UIM"/>
    <property type="match status" value="1"/>
</dbReference>
<dbReference type="EMBL" id="OB661234">
    <property type="protein sequence ID" value="CAD7227727.1"/>
    <property type="molecule type" value="Genomic_DNA"/>
</dbReference>
<dbReference type="InterPro" id="IPR006577">
    <property type="entry name" value="UAS"/>
</dbReference>
<feature type="compositionally biased region" description="Low complexity" evidence="2">
    <location>
        <begin position="685"/>
        <end position="694"/>
    </location>
</feature>
<dbReference type="Pfam" id="PF09409">
    <property type="entry name" value="PUB"/>
    <property type="match status" value="1"/>
</dbReference>
<dbReference type="InterPro" id="IPR001012">
    <property type="entry name" value="UBX_dom"/>
</dbReference>
<feature type="compositionally biased region" description="Low complexity" evidence="2">
    <location>
        <begin position="68"/>
        <end position="79"/>
    </location>
</feature>
<feature type="region of interest" description="Disordered" evidence="2">
    <location>
        <begin position="66"/>
        <end position="123"/>
    </location>
</feature>
<feature type="region of interest" description="Disordered" evidence="2">
    <location>
        <begin position="1"/>
        <end position="24"/>
    </location>
</feature>
<feature type="coiled-coil region" evidence="1">
    <location>
        <begin position="954"/>
        <end position="981"/>
    </location>
</feature>
<dbReference type="SUPFAM" id="SSF52833">
    <property type="entry name" value="Thioredoxin-like"/>
    <property type="match status" value="1"/>
</dbReference>
<feature type="region of interest" description="Disordered" evidence="2">
    <location>
        <begin position="666"/>
        <end position="694"/>
    </location>
</feature>
<reference evidence="3" key="1">
    <citation type="submission" date="2020-11" db="EMBL/GenBank/DDBJ databases">
        <authorList>
            <person name="Tran Van P."/>
        </authorList>
    </citation>
    <scope>NUCLEOTIDE SEQUENCE</scope>
</reference>
<dbReference type="Gene3D" id="1.10.8.10">
    <property type="entry name" value="DNA helicase RuvA subunit, C-terminal domain"/>
    <property type="match status" value="1"/>
</dbReference>
<evidence type="ECO:0000313" key="3">
    <source>
        <dbReference type="EMBL" id="CAD7227727.1"/>
    </source>
</evidence>
<feature type="region of interest" description="Disordered" evidence="2">
    <location>
        <begin position="359"/>
        <end position="470"/>
    </location>
</feature>
<protein>
    <submittedName>
        <fullName evidence="3">Uncharacterized protein</fullName>
    </submittedName>
</protein>
<feature type="coiled-coil region" evidence="1">
    <location>
        <begin position="698"/>
        <end position="725"/>
    </location>
</feature>
<dbReference type="InterPro" id="IPR003903">
    <property type="entry name" value="UIM_dom"/>
</dbReference>
<dbReference type="SMART" id="SM00580">
    <property type="entry name" value="PUG"/>
    <property type="match status" value="1"/>
</dbReference>
<dbReference type="AlphaFoldDB" id="A0A7R8ZN18"/>
<dbReference type="InterPro" id="IPR036249">
    <property type="entry name" value="Thioredoxin-like_sf"/>
</dbReference>
<dbReference type="GO" id="GO:0005737">
    <property type="term" value="C:cytoplasm"/>
    <property type="evidence" value="ECO:0007669"/>
    <property type="project" value="TreeGrafter"/>
</dbReference>
<feature type="compositionally biased region" description="Low complexity" evidence="2">
    <location>
        <begin position="401"/>
        <end position="416"/>
    </location>
</feature>
<dbReference type="CDD" id="cd02958">
    <property type="entry name" value="UAS"/>
    <property type="match status" value="1"/>
</dbReference>
<proteinExistence type="predicted"/>
<dbReference type="OrthoDB" id="49605at2759"/>
<sequence length="1088" mass="120170">MSSPSTSQDGASGSDGGATGGDASDSIAQVCAVTGVSKNVAKNLLEAFDNNVEAAISFHMDNEETAATSSTFTSGPSTSRRTRNRKRVTSSTSKDSADEEEEAPEVSSNPPGGSPEVRAPIPQRREVLVETPDYFENYAMAARQSRRRIRPNVHSVFDGFRDFQAEARIQTEMMERGESSSGNGTGSSIANYRRKINTLEDLFRPPIDLMFRGTFQQARDAGASAKKWLLVNVQKPQEFSCQCLNRDVWSNEMVHDIVKEHFIFWQVYYNTPDGMRYTTFYPIQDWPYVAILDPRTGECMVSFAKLDAQSFTETVSEFLVKHQSPGGTSPPVKKLKSSEPNIIDFSEEDQLKAAIQASLSESAENESDDMTDEDDEELETFESESDGMPTPKKPLMRHRSAPSSGQPSPPSKSQQTSDEDPSSSHKNKNGQPLKRSLDFESRCSTNAAKANGATPAKPDPSSWKKYMGSTDDPQSRILLRLPDGTKEQLALPSSSKVQALIEFVCSLGFIASEYELLTHYPRRSLNPFPPPSEGAKDPLQTTLKEIGLVKPTFAEVCGFDFFFPQDAVCPVSHQQAFVTPESPPSTVPVADPFLTTSSGDGLNLSLSTPSCNSSSRGDQGHFSLLTSPAPWWEALELLGDYLRDSLGFSSFQAAIFRKAGPGYSLTGSTKAPAPSVASRGGGAGSSVPPRETPSQAQVAAANAALQRLELQANKTQQQNRSLALIRARARKELEDEQRSAMMEGLKQQEESEGRKVVEDPALLTVSGVFFHCPLIGPEVLPREEMRKRISSFLQEQTDHSEGEEKALAACLMIRTLNPHGEKTQLCLDTLCKYLDNIINNPQEEKYRKIRVGNKAFQERVMALRGAKEFLLGAGFRIQQLPSPSSEAGAEAMEDFYVFPQTQTIDVLQALRDGLVQAEPITPVLDRGLRVLRPAEVSEQIHLPRAFFNLTAEELQREQSAKAEAVEKLATLRTRVMRERDEKRNMKQYRYSLIRVRFPDTLILQGTFGIAESFREVVNYVRENLEQADSLAFHFMVGTTQRLSSTEESSLAELGLAPAVLLNFIPENEAAAQKKNFLRPDIVELAQSL</sequence>
<accession>A0A7R8ZN18</accession>
<dbReference type="Pfam" id="PF13899">
    <property type="entry name" value="Thioredoxin_7"/>
    <property type="match status" value="1"/>
</dbReference>
<dbReference type="SMART" id="SM00594">
    <property type="entry name" value="UAS"/>
    <property type="match status" value="1"/>
</dbReference>
<feature type="compositionally biased region" description="Acidic residues" evidence="2">
    <location>
        <begin position="363"/>
        <end position="385"/>
    </location>
</feature>
<evidence type="ECO:0000256" key="2">
    <source>
        <dbReference type="SAM" id="MobiDB-lite"/>
    </source>
</evidence>
<dbReference type="PANTHER" id="PTHR23153:SF38">
    <property type="entry name" value="UBX DOMAIN-CONTAINING PROTEIN 6"/>
    <property type="match status" value="1"/>
</dbReference>
<dbReference type="Pfam" id="PF14555">
    <property type="entry name" value="UBA_4"/>
    <property type="match status" value="1"/>
</dbReference>
<dbReference type="PROSITE" id="PS50033">
    <property type="entry name" value="UBX"/>
    <property type="match status" value="2"/>
</dbReference>
<dbReference type="Gene3D" id="3.10.20.90">
    <property type="entry name" value="Phosphatidylinositol 3-kinase Catalytic Subunit, Chain A, domain 1"/>
    <property type="match status" value="2"/>
</dbReference>
<dbReference type="Gene3D" id="1.20.58.2190">
    <property type="match status" value="1"/>
</dbReference>
<dbReference type="SUPFAM" id="SSF54236">
    <property type="entry name" value="Ubiquitin-like"/>
    <property type="match status" value="2"/>
</dbReference>
<dbReference type="Pfam" id="PF00789">
    <property type="entry name" value="UBX"/>
    <property type="match status" value="1"/>
</dbReference>
<evidence type="ECO:0000256" key="1">
    <source>
        <dbReference type="SAM" id="Coils"/>
    </source>
</evidence>
<feature type="compositionally biased region" description="Low complexity" evidence="2">
    <location>
        <begin position="1"/>
        <end position="12"/>
    </location>
</feature>
<organism evidence="3">
    <name type="scientific">Cyprideis torosa</name>
    <dbReference type="NCBI Taxonomy" id="163714"/>
    <lineage>
        <taxon>Eukaryota</taxon>
        <taxon>Metazoa</taxon>
        <taxon>Ecdysozoa</taxon>
        <taxon>Arthropoda</taxon>
        <taxon>Crustacea</taxon>
        <taxon>Oligostraca</taxon>
        <taxon>Ostracoda</taxon>
        <taxon>Podocopa</taxon>
        <taxon>Podocopida</taxon>
        <taxon>Cytherocopina</taxon>
        <taxon>Cytheroidea</taxon>
        <taxon>Cytherideidae</taxon>
        <taxon>Cyprideis</taxon>
    </lineage>
</organism>
<dbReference type="PANTHER" id="PTHR23153">
    <property type="entry name" value="UBX-RELATED"/>
    <property type="match status" value="1"/>
</dbReference>
<dbReference type="InterPro" id="IPR018997">
    <property type="entry name" value="PUB_domain"/>
</dbReference>
<dbReference type="CDD" id="cd10460">
    <property type="entry name" value="PUB_UBXD1"/>
    <property type="match status" value="1"/>
</dbReference>
<dbReference type="InterPro" id="IPR029071">
    <property type="entry name" value="Ubiquitin-like_domsf"/>
</dbReference>
<gene>
    <name evidence="3" type="ORF">CTOB1V02_LOCUS5626</name>
</gene>
<keyword evidence="1" id="KW-0175">Coiled coil</keyword>